<dbReference type="EMBL" id="MFZO01000027">
    <property type="protein sequence ID" value="OGK24824.1"/>
    <property type="molecule type" value="Genomic_DNA"/>
</dbReference>
<evidence type="ECO:0000313" key="3">
    <source>
        <dbReference type="Proteomes" id="UP000177913"/>
    </source>
</evidence>
<proteinExistence type="predicted"/>
<dbReference type="Pfam" id="PF17762">
    <property type="entry name" value="HTH_ParB"/>
    <property type="match status" value="1"/>
</dbReference>
<comment type="caution">
    <text evidence="2">The sequence shown here is derived from an EMBL/GenBank/DDBJ whole genome shotgun (WGS) entry which is preliminary data.</text>
</comment>
<protein>
    <recommendedName>
        <fullName evidence="1">ParB/Spo0J HTH domain-containing protein</fullName>
    </recommendedName>
</protein>
<dbReference type="AlphaFoldDB" id="A0A1F7H1K2"/>
<name>A0A1F7H1K2_9BACT</name>
<accession>A0A1F7H1K2</accession>
<dbReference type="SUPFAM" id="SSF109709">
    <property type="entry name" value="KorB DNA-binding domain-like"/>
    <property type="match status" value="1"/>
</dbReference>
<gene>
    <name evidence="2" type="ORF">A3C25_03865</name>
</gene>
<evidence type="ECO:0000313" key="2">
    <source>
        <dbReference type="EMBL" id="OGK24824.1"/>
    </source>
</evidence>
<dbReference type="Gene3D" id="1.10.10.2830">
    <property type="match status" value="1"/>
</dbReference>
<evidence type="ECO:0000259" key="1">
    <source>
        <dbReference type="Pfam" id="PF17762"/>
    </source>
</evidence>
<sequence>MSTSVEIDQLIDTIKKETDIMQKVKLISLLFKTEDIKLKELAEKMGAQSSYVCHLLRLKRLPEAVIDGYYSNNITLSHLFIISRIKDAQQMIRVYEKVLTDSLTVKATEEVVRDILYGVKTEGQYISRQEKENFIQKVTALKKNLNLKIIQTRIKSKMILEIKGNLENTSKELRSLMKNFEIWQKI</sequence>
<feature type="domain" description="ParB/Spo0J HTH" evidence="1">
    <location>
        <begin position="30"/>
        <end position="115"/>
    </location>
</feature>
<organism evidence="2 3">
    <name type="scientific">Candidatus Roizmanbacteria bacterium RIFCSPHIGHO2_02_FULL_38_11</name>
    <dbReference type="NCBI Taxonomy" id="1802039"/>
    <lineage>
        <taxon>Bacteria</taxon>
        <taxon>Candidatus Roizmaniibacteriota</taxon>
    </lineage>
</organism>
<dbReference type="Proteomes" id="UP000177913">
    <property type="component" value="Unassembled WGS sequence"/>
</dbReference>
<dbReference type="InterPro" id="IPR041468">
    <property type="entry name" value="HTH_ParB/Spo0J"/>
</dbReference>
<reference evidence="2 3" key="1">
    <citation type="journal article" date="2016" name="Nat. Commun.">
        <title>Thousands of microbial genomes shed light on interconnected biogeochemical processes in an aquifer system.</title>
        <authorList>
            <person name="Anantharaman K."/>
            <person name="Brown C.T."/>
            <person name="Hug L.A."/>
            <person name="Sharon I."/>
            <person name="Castelle C.J."/>
            <person name="Probst A.J."/>
            <person name="Thomas B.C."/>
            <person name="Singh A."/>
            <person name="Wilkins M.J."/>
            <person name="Karaoz U."/>
            <person name="Brodie E.L."/>
            <person name="Williams K.H."/>
            <person name="Hubbard S.S."/>
            <person name="Banfield J.F."/>
        </authorList>
    </citation>
    <scope>NUCLEOTIDE SEQUENCE [LARGE SCALE GENOMIC DNA]</scope>
</reference>